<reference evidence="2" key="1">
    <citation type="submission" date="2021-02" db="EMBL/GenBank/DDBJ databases">
        <authorList>
            <person name="Dougan E. K."/>
            <person name="Rhodes N."/>
            <person name="Thang M."/>
            <person name="Chan C."/>
        </authorList>
    </citation>
    <scope>NUCLEOTIDE SEQUENCE</scope>
</reference>
<name>A0A813K4C4_POLGL</name>
<sequence length="112" mass="12010">MASGIDWEILEAELQGPAQRDVASGSGSSAKAPAHWSAARSSKRFEMHSAIADSAAQGSAGHNVKPKARSQVEEAAVSIPFYLERAELCPRRRTGEAQFVVAEPADMLLFTR</sequence>
<evidence type="ECO:0000313" key="2">
    <source>
        <dbReference type="EMBL" id="CAE8692218.1"/>
    </source>
</evidence>
<protein>
    <submittedName>
        <fullName evidence="2">Uncharacterized protein</fullName>
    </submittedName>
</protein>
<feature type="region of interest" description="Disordered" evidence="1">
    <location>
        <begin position="16"/>
        <end position="39"/>
    </location>
</feature>
<comment type="caution">
    <text evidence="2">The sequence shown here is derived from an EMBL/GenBank/DDBJ whole genome shotgun (WGS) entry which is preliminary data.</text>
</comment>
<organism evidence="2 3">
    <name type="scientific">Polarella glacialis</name>
    <name type="common">Dinoflagellate</name>
    <dbReference type="NCBI Taxonomy" id="89957"/>
    <lineage>
        <taxon>Eukaryota</taxon>
        <taxon>Sar</taxon>
        <taxon>Alveolata</taxon>
        <taxon>Dinophyceae</taxon>
        <taxon>Suessiales</taxon>
        <taxon>Suessiaceae</taxon>
        <taxon>Polarella</taxon>
    </lineage>
</organism>
<evidence type="ECO:0000256" key="1">
    <source>
        <dbReference type="SAM" id="MobiDB-lite"/>
    </source>
</evidence>
<accession>A0A813K4C4</accession>
<dbReference type="AlphaFoldDB" id="A0A813K4C4"/>
<dbReference type="EMBL" id="CAJNNW010027596">
    <property type="protein sequence ID" value="CAE8692218.1"/>
    <property type="molecule type" value="Genomic_DNA"/>
</dbReference>
<proteinExistence type="predicted"/>
<evidence type="ECO:0000313" key="3">
    <source>
        <dbReference type="Proteomes" id="UP000626109"/>
    </source>
</evidence>
<feature type="compositionally biased region" description="Low complexity" evidence="1">
    <location>
        <begin position="23"/>
        <end position="34"/>
    </location>
</feature>
<gene>
    <name evidence="2" type="ORF">PGLA2088_LOCUS27785</name>
</gene>
<dbReference type="Proteomes" id="UP000626109">
    <property type="component" value="Unassembled WGS sequence"/>
</dbReference>